<evidence type="ECO:0000313" key="13">
    <source>
        <dbReference type="EMBL" id="ENO14194.1"/>
    </source>
</evidence>
<keyword evidence="6 11" id="KW-0540">Nuclease</keyword>
<keyword evidence="11" id="KW-0963">Cytoplasm</keyword>
<dbReference type="AlphaFoldDB" id="N6W277"/>
<dbReference type="CDD" id="cd09278">
    <property type="entry name" value="RNase_HI_prokaryote_like"/>
    <property type="match status" value="1"/>
</dbReference>
<feature type="binding site" evidence="11">
    <location>
        <position position="134"/>
    </location>
    <ligand>
        <name>Mg(2+)</name>
        <dbReference type="ChEBI" id="CHEBI:18420"/>
        <label>2</label>
    </ligand>
</feature>
<protein>
    <recommendedName>
        <fullName evidence="5 11">Ribonuclease H</fullName>
        <shortName evidence="11">RNase H</shortName>
        <ecNumber evidence="5 11">3.1.26.4</ecNumber>
    </recommendedName>
</protein>
<dbReference type="GO" id="GO:0043137">
    <property type="term" value="P:DNA replication, removal of RNA primer"/>
    <property type="evidence" value="ECO:0007669"/>
    <property type="project" value="TreeGrafter"/>
</dbReference>
<dbReference type="GO" id="GO:0000287">
    <property type="term" value="F:magnesium ion binding"/>
    <property type="evidence" value="ECO:0007669"/>
    <property type="project" value="UniProtKB-UniRule"/>
</dbReference>
<evidence type="ECO:0000256" key="7">
    <source>
        <dbReference type="ARBA" id="ARBA00022723"/>
    </source>
</evidence>
<feature type="binding site" evidence="11">
    <location>
        <position position="10"/>
    </location>
    <ligand>
        <name>Mg(2+)</name>
        <dbReference type="ChEBI" id="CHEBI:18420"/>
        <label>2</label>
    </ligand>
</feature>
<evidence type="ECO:0000259" key="12">
    <source>
        <dbReference type="PROSITE" id="PS50879"/>
    </source>
</evidence>
<dbReference type="InterPro" id="IPR036397">
    <property type="entry name" value="RNaseH_sf"/>
</dbReference>
<dbReference type="EC" id="3.1.26.4" evidence="5 11"/>
<proteinExistence type="inferred from homology"/>
<feature type="binding site" evidence="11">
    <location>
        <position position="48"/>
    </location>
    <ligand>
        <name>Mg(2+)</name>
        <dbReference type="ChEBI" id="CHEBI:18420"/>
        <label>1</label>
    </ligand>
</feature>
<evidence type="ECO:0000256" key="10">
    <source>
        <dbReference type="ARBA" id="ARBA00022842"/>
    </source>
</evidence>
<comment type="similarity">
    <text evidence="3 11">Belongs to the RNase H family.</text>
</comment>
<comment type="caution">
    <text evidence="13">The sequence shown here is derived from an EMBL/GenBank/DDBJ whole genome shotgun (WGS) entry which is preliminary data.</text>
</comment>
<dbReference type="Proteomes" id="UP000013165">
    <property type="component" value="Unassembled WGS sequence"/>
</dbReference>
<dbReference type="InterPro" id="IPR012337">
    <property type="entry name" value="RNaseH-like_sf"/>
</dbReference>
<dbReference type="PANTHER" id="PTHR10642:SF26">
    <property type="entry name" value="RIBONUCLEASE H1"/>
    <property type="match status" value="1"/>
</dbReference>
<comment type="function">
    <text evidence="2 11">Endonuclease that specifically degrades the RNA of RNA-DNA hybrids.</text>
</comment>
<dbReference type="GO" id="GO:0003676">
    <property type="term" value="F:nucleic acid binding"/>
    <property type="evidence" value="ECO:0007669"/>
    <property type="project" value="InterPro"/>
</dbReference>
<gene>
    <name evidence="11" type="primary">rnhA</name>
    <name evidence="13" type="ORF">J057_22410</name>
</gene>
<dbReference type="RefSeq" id="WP_004582413.1">
    <property type="nucleotide sequence ID" value="NZ_AP028878.1"/>
</dbReference>
<evidence type="ECO:0000256" key="2">
    <source>
        <dbReference type="ARBA" id="ARBA00004065"/>
    </source>
</evidence>
<dbReference type="InterPro" id="IPR050092">
    <property type="entry name" value="RNase_H"/>
</dbReference>
<dbReference type="eggNOG" id="COG0328">
    <property type="taxonomic scope" value="Bacteria"/>
</dbReference>
<dbReference type="NCBIfam" id="NF001236">
    <property type="entry name" value="PRK00203.1"/>
    <property type="match status" value="1"/>
</dbReference>
<evidence type="ECO:0000256" key="1">
    <source>
        <dbReference type="ARBA" id="ARBA00000077"/>
    </source>
</evidence>
<dbReference type="GO" id="GO:0005737">
    <property type="term" value="C:cytoplasm"/>
    <property type="evidence" value="ECO:0007669"/>
    <property type="project" value="UniProtKB-SubCell"/>
</dbReference>
<organism evidence="13 14">
    <name type="scientific">Marinobacter nanhaiticus D15-8W</name>
    <dbReference type="NCBI Taxonomy" id="626887"/>
    <lineage>
        <taxon>Bacteria</taxon>
        <taxon>Pseudomonadati</taxon>
        <taxon>Pseudomonadota</taxon>
        <taxon>Gammaproteobacteria</taxon>
        <taxon>Pseudomonadales</taxon>
        <taxon>Marinobacteraceae</taxon>
        <taxon>Marinobacter</taxon>
    </lineage>
</organism>
<dbReference type="Gene3D" id="3.30.420.10">
    <property type="entry name" value="Ribonuclease H-like superfamily/Ribonuclease H"/>
    <property type="match status" value="1"/>
</dbReference>
<dbReference type="FunFam" id="3.30.420.10:FF:000089">
    <property type="entry name" value="Ribonuclease H"/>
    <property type="match status" value="1"/>
</dbReference>
<feature type="binding site" evidence="11">
    <location>
        <position position="70"/>
    </location>
    <ligand>
        <name>Mg(2+)</name>
        <dbReference type="ChEBI" id="CHEBI:18420"/>
        <label>1</label>
    </ligand>
</feature>
<keyword evidence="9 11" id="KW-0378">Hydrolase</keyword>
<reference evidence="13 14" key="1">
    <citation type="journal article" date="2013" name="Genome Announc.">
        <title>Genome Sequence of the Polycyclic Aromatic Hydrocarbon-Degrading Bacterium Strain Marinobacter nanhaiticus D15-8WT.</title>
        <authorList>
            <person name="Cui Z."/>
            <person name="Gao W."/>
            <person name="Li Q."/>
            <person name="Xu G."/>
            <person name="Zheng L."/>
        </authorList>
    </citation>
    <scope>NUCLEOTIDE SEQUENCE [LARGE SCALE GENOMIC DNA]</scope>
    <source>
        <strain evidence="13 14">D15-8W</strain>
    </source>
</reference>
<dbReference type="HAMAP" id="MF_00042">
    <property type="entry name" value="RNase_H"/>
    <property type="match status" value="1"/>
</dbReference>
<dbReference type="PATRIC" id="fig|626887.3.peg.4483"/>
<keyword evidence="7 11" id="KW-0479">Metal-binding</keyword>
<keyword evidence="10 11" id="KW-0460">Magnesium</keyword>
<dbReference type="PANTHER" id="PTHR10642">
    <property type="entry name" value="RIBONUCLEASE H1"/>
    <property type="match status" value="1"/>
</dbReference>
<dbReference type="SUPFAM" id="SSF53098">
    <property type="entry name" value="Ribonuclease H-like"/>
    <property type="match status" value="1"/>
</dbReference>
<dbReference type="PROSITE" id="PS50879">
    <property type="entry name" value="RNASE_H_1"/>
    <property type="match status" value="1"/>
</dbReference>
<evidence type="ECO:0000313" key="14">
    <source>
        <dbReference type="Proteomes" id="UP000013165"/>
    </source>
</evidence>
<evidence type="ECO:0000256" key="8">
    <source>
        <dbReference type="ARBA" id="ARBA00022759"/>
    </source>
</evidence>
<dbReference type="STRING" id="626887.J057_22410"/>
<evidence type="ECO:0000256" key="5">
    <source>
        <dbReference type="ARBA" id="ARBA00012180"/>
    </source>
</evidence>
<evidence type="ECO:0000256" key="6">
    <source>
        <dbReference type="ARBA" id="ARBA00022722"/>
    </source>
</evidence>
<dbReference type="Pfam" id="PF00075">
    <property type="entry name" value="RNase_H"/>
    <property type="match status" value="1"/>
</dbReference>
<comment type="cofactor">
    <cofactor evidence="11">
        <name>Mg(2+)</name>
        <dbReference type="ChEBI" id="CHEBI:18420"/>
    </cofactor>
    <text evidence="11">Binds 1 Mg(2+) ion per subunit. May bind a second metal ion at a regulatory site, or after substrate binding.</text>
</comment>
<evidence type="ECO:0000256" key="9">
    <source>
        <dbReference type="ARBA" id="ARBA00022801"/>
    </source>
</evidence>
<keyword evidence="8 11" id="KW-0255">Endonuclease</keyword>
<feature type="domain" description="RNase H type-1" evidence="12">
    <location>
        <begin position="1"/>
        <end position="142"/>
    </location>
</feature>
<evidence type="ECO:0000256" key="4">
    <source>
        <dbReference type="ARBA" id="ARBA00011245"/>
    </source>
</evidence>
<dbReference type="OrthoDB" id="7845843at2"/>
<comment type="subunit">
    <text evidence="4 11">Monomer.</text>
</comment>
<sequence>MTKRVVLYTDGACKGNPGPGGWGAVLSYGDAERELHGGEKTTTNNRMELMAAIQGLKALKRTCEVDLYTDSQYVRKGITEWMHNWKKNGWKTAAKKPVKNADLWQALDEEVRRHDIRWHWVKGHAGVPGNERADALANKGVENLSAST</sequence>
<name>N6W277_9GAMM</name>
<dbReference type="GO" id="GO:0004523">
    <property type="term" value="F:RNA-DNA hybrid ribonuclease activity"/>
    <property type="evidence" value="ECO:0007669"/>
    <property type="project" value="UniProtKB-UniRule"/>
</dbReference>
<dbReference type="EMBL" id="APLQ01000014">
    <property type="protein sequence ID" value="ENO14194.1"/>
    <property type="molecule type" value="Genomic_DNA"/>
</dbReference>
<keyword evidence="14" id="KW-1185">Reference proteome</keyword>
<feature type="binding site" evidence="11">
    <location>
        <position position="10"/>
    </location>
    <ligand>
        <name>Mg(2+)</name>
        <dbReference type="ChEBI" id="CHEBI:18420"/>
        <label>1</label>
    </ligand>
</feature>
<evidence type="ECO:0000256" key="3">
    <source>
        <dbReference type="ARBA" id="ARBA00005300"/>
    </source>
</evidence>
<dbReference type="InterPro" id="IPR022892">
    <property type="entry name" value="RNaseHI"/>
</dbReference>
<comment type="catalytic activity">
    <reaction evidence="1 11">
        <text>Endonucleolytic cleavage to 5'-phosphomonoester.</text>
        <dbReference type="EC" id="3.1.26.4"/>
    </reaction>
</comment>
<dbReference type="HOGENOM" id="CLU_030894_6_0_6"/>
<accession>N6W277</accession>
<dbReference type="InterPro" id="IPR002156">
    <property type="entry name" value="RNaseH_domain"/>
</dbReference>
<comment type="subcellular location">
    <subcellularLocation>
        <location evidence="11">Cytoplasm</location>
    </subcellularLocation>
</comment>
<evidence type="ECO:0000256" key="11">
    <source>
        <dbReference type="HAMAP-Rule" id="MF_00042"/>
    </source>
</evidence>